<dbReference type="Proteomes" id="UP001324427">
    <property type="component" value="Unassembled WGS sequence"/>
</dbReference>
<evidence type="ECO:0000313" key="1">
    <source>
        <dbReference type="EMBL" id="KAK4545465.1"/>
    </source>
</evidence>
<organism evidence="1 2">
    <name type="scientific">Oleoguttula mirabilis</name>
    <dbReference type="NCBI Taxonomy" id="1507867"/>
    <lineage>
        <taxon>Eukaryota</taxon>
        <taxon>Fungi</taxon>
        <taxon>Dikarya</taxon>
        <taxon>Ascomycota</taxon>
        <taxon>Pezizomycotina</taxon>
        <taxon>Dothideomycetes</taxon>
        <taxon>Dothideomycetidae</taxon>
        <taxon>Mycosphaerellales</taxon>
        <taxon>Teratosphaeriaceae</taxon>
        <taxon>Oleoguttula</taxon>
    </lineage>
</organism>
<gene>
    <name evidence="1" type="ORF">LTR36_002815</name>
</gene>
<comment type="caution">
    <text evidence="1">The sequence shown here is derived from an EMBL/GenBank/DDBJ whole genome shotgun (WGS) entry which is preliminary data.</text>
</comment>
<protein>
    <submittedName>
        <fullName evidence="1">Uncharacterized protein</fullName>
    </submittedName>
</protein>
<name>A0AAV9JJR5_9PEZI</name>
<reference evidence="1 2" key="1">
    <citation type="submission" date="2021-11" db="EMBL/GenBank/DDBJ databases">
        <title>Black yeast isolated from Biological Soil Crust.</title>
        <authorList>
            <person name="Kurbessoian T."/>
        </authorList>
    </citation>
    <scope>NUCLEOTIDE SEQUENCE [LARGE SCALE GENOMIC DNA]</scope>
    <source>
        <strain evidence="1 2">CCFEE 5522</strain>
    </source>
</reference>
<dbReference type="AlphaFoldDB" id="A0AAV9JJR5"/>
<proteinExistence type="predicted"/>
<evidence type="ECO:0000313" key="2">
    <source>
        <dbReference type="Proteomes" id="UP001324427"/>
    </source>
</evidence>
<keyword evidence="2" id="KW-1185">Reference proteome</keyword>
<sequence>MGIYAGSSDRVEPPDANVLFASLQRWPTLHRKVEAAVQEVHPTMRARYPRFFEVYERYARIYPRRMEELATQAFFL</sequence>
<accession>A0AAV9JJR5</accession>
<dbReference type="EMBL" id="JAVFHQ010000019">
    <property type="protein sequence ID" value="KAK4545465.1"/>
    <property type="molecule type" value="Genomic_DNA"/>
</dbReference>